<dbReference type="RefSeq" id="WP_348389235.1">
    <property type="nucleotide sequence ID" value="NZ_CP134146.1"/>
</dbReference>
<gene>
    <name evidence="2" type="ORF">RI845_08130</name>
</gene>
<evidence type="ECO:0000259" key="1">
    <source>
        <dbReference type="Pfam" id="PF18551"/>
    </source>
</evidence>
<feature type="domain" description="Thaumarchaeal output" evidence="1">
    <location>
        <begin position="107"/>
        <end position="288"/>
    </location>
</feature>
<dbReference type="Proteomes" id="UP001248581">
    <property type="component" value="Chromosome"/>
</dbReference>
<dbReference type="InterPro" id="IPR040572">
    <property type="entry name" value="TackOD1"/>
</dbReference>
<proteinExistence type="predicted"/>
<accession>A0ABY9TMP0</accession>
<keyword evidence="3" id="KW-1185">Reference proteome</keyword>
<reference evidence="3" key="1">
    <citation type="submission" date="2023-09" db="EMBL/GenBank/DDBJ databases">
        <authorList>
            <person name="Li S."/>
            <person name="Li X."/>
            <person name="Zhang C."/>
            <person name="Zhao Z."/>
        </authorList>
    </citation>
    <scope>NUCLEOTIDE SEQUENCE [LARGE SCALE GENOMIC DNA]</scope>
    <source>
        <strain evidence="3">SQ345</strain>
    </source>
</reference>
<sequence length="450" mass="51286">MTTILCIGENNVEQITSEYDVVTVSATGTDFTFDIEYAAIIINVAKQSLFIQWLEKVRSNDVNFASLVFTNNSHFSELAMVDGLLPNRIDIDINRFLSRKKELNLNTNDNLENKLLSYLWMCESRTLRPSKIINNGVSYQYPFLELWDDGQGKEYWLNRMVKSGNLVQEQLIDRIRQCKSCSSSLLNYVDCCGDCGSIDLKLEQALHCFACGHVGEQKSFIRSGEMVCPNCINTLRHIGTDYDRPIENKRCNGCNNLFIDAKVSAQCFTCSHNNEVDDLIQKEYFSFAIGHNGIIKIKTGSEPQQLAMAVGESVPNEHFSWMVQWLNKMALRQSDNHLFLGLRYSNLELLTETMSTVSLTSRIEAFSERLKSVLRTTDIICQPNSDSLYFLLPNVTEQGMEVVQTKLSDIASEQEDNPLEIKVTFKLLPDTTLNSDIEQWFTERNQELVS</sequence>
<dbReference type="Pfam" id="PF18551">
    <property type="entry name" value="TackOD1"/>
    <property type="match status" value="1"/>
</dbReference>
<dbReference type="EMBL" id="CP134146">
    <property type="protein sequence ID" value="WNC70094.1"/>
    <property type="molecule type" value="Genomic_DNA"/>
</dbReference>
<evidence type="ECO:0000313" key="2">
    <source>
        <dbReference type="EMBL" id="WNC70094.1"/>
    </source>
</evidence>
<protein>
    <recommendedName>
        <fullName evidence="1">Thaumarchaeal output domain-containing protein</fullName>
    </recommendedName>
</protein>
<evidence type="ECO:0000313" key="3">
    <source>
        <dbReference type="Proteomes" id="UP001248581"/>
    </source>
</evidence>
<name>A0ABY9TMP0_9GAMM</name>
<organism evidence="2 3">
    <name type="scientific">Thalassotalea nanhaiensis</name>
    <dbReference type="NCBI Taxonomy" id="3065648"/>
    <lineage>
        <taxon>Bacteria</taxon>
        <taxon>Pseudomonadati</taxon>
        <taxon>Pseudomonadota</taxon>
        <taxon>Gammaproteobacteria</taxon>
        <taxon>Alteromonadales</taxon>
        <taxon>Colwelliaceae</taxon>
        <taxon>Thalassotalea</taxon>
    </lineage>
</organism>